<dbReference type="EMBL" id="JBHTEE010000001">
    <property type="protein sequence ID" value="MFC7600413.1"/>
    <property type="molecule type" value="Genomic_DNA"/>
</dbReference>
<protein>
    <submittedName>
        <fullName evidence="1">Uncharacterized protein</fullName>
    </submittedName>
</protein>
<gene>
    <name evidence="1" type="ORF">ACFQVD_09915</name>
</gene>
<sequence length="90" mass="10260">MAAEPVVEVRRVRWRGRRRQRHRHRVPGLHPRRCRPRADRLGDWIPEAIGTGLPLEPTFRTKSGSAVDSLSDAYADGACTTLRTFLETRG</sequence>
<dbReference type="RefSeq" id="WP_343981503.1">
    <property type="nucleotide sequence ID" value="NZ_BAAAGK010000225.1"/>
</dbReference>
<dbReference type="Proteomes" id="UP001596514">
    <property type="component" value="Unassembled WGS sequence"/>
</dbReference>
<reference evidence="2" key="1">
    <citation type="journal article" date="2019" name="Int. J. Syst. Evol. Microbiol.">
        <title>The Global Catalogue of Microorganisms (GCM) 10K type strain sequencing project: providing services to taxonomists for standard genome sequencing and annotation.</title>
        <authorList>
            <consortium name="The Broad Institute Genomics Platform"/>
            <consortium name="The Broad Institute Genome Sequencing Center for Infectious Disease"/>
            <person name="Wu L."/>
            <person name="Ma J."/>
        </authorList>
    </citation>
    <scope>NUCLEOTIDE SEQUENCE [LARGE SCALE GENOMIC DNA]</scope>
    <source>
        <strain evidence="2">JCM 10083</strain>
    </source>
</reference>
<evidence type="ECO:0000313" key="2">
    <source>
        <dbReference type="Proteomes" id="UP001596514"/>
    </source>
</evidence>
<organism evidence="1 2">
    <name type="scientific">Streptosporangium amethystogenes subsp. fukuiense</name>
    <dbReference type="NCBI Taxonomy" id="698418"/>
    <lineage>
        <taxon>Bacteria</taxon>
        <taxon>Bacillati</taxon>
        <taxon>Actinomycetota</taxon>
        <taxon>Actinomycetes</taxon>
        <taxon>Streptosporangiales</taxon>
        <taxon>Streptosporangiaceae</taxon>
        <taxon>Streptosporangium</taxon>
    </lineage>
</organism>
<name>A0ABW2SVV2_9ACTN</name>
<accession>A0ABW2SVV2</accession>
<comment type="caution">
    <text evidence="1">The sequence shown here is derived from an EMBL/GenBank/DDBJ whole genome shotgun (WGS) entry which is preliminary data.</text>
</comment>
<keyword evidence="2" id="KW-1185">Reference proteome</keyword>
<proteinExistence type="predicted"/>
<evidence type="ECO:0000313" key="1">
    <source>
        <dbReference type="EMBL" id="MFC7600413.1"/>
    </source>
</evidence>